<organism evidence="1 2">
    <name type="scientific">Mortierella polycephala</name>
    <dbReference type="NCBI Taxonomy" id="41804"/>
    <lineage>
        <taxon>Eukaryota</taxon>
        <taxon>Fungi</taxon>
        <taxon>Fungi incertae sedis</taxon>
        <taxon>Mucoromycota</taxon>
        <taxon>Mortierellomycotina</taxon>
        <taxon>Mortierellomycetes</taxon>
        <taxon>Mortierellales</taxon>
        <taxon>Mortierellaceae</taxon>
        <taxon>Mortierella</taxon>
    </lineage>
</organism>
<dbReference type="Gene3D" id="3.40.50.720">
    <property type="entry name" value="NAD(P)-binding Rossmann-like Domain"/>
    <property type="match status" value="1"/>
</dbReference>
<evidence type="ECO:0000313" key="2">
    <source>
        <dbReference type="Proteomes" id="UP000726737"/>
    </source>
</evidence>
<sequence length="70" mass="8232">MQHQCCLVVRKDVKDMLDFVVKHKIHPWIVERLMAATNEALEDEKEQYVRYSLILAAESIEKCAKVTEEK</sequence>
<protein>
    <submittedName>
        <fullName evidence="1">Uncharacterized protein</fullName>
    </submittedName>
</protein>
<comment type="caution">
    <text evidence="1">The sequence shown here is derived from an EMBL/GenBank/DDBJ whole genome shotgun (WGS) entry which is preliminary data.</text>
</comment>
<name>A0A9P6PUK0_9FUNG</name>
<dbReference type="EMBL" id="JAAAJA010000468">
    <property type="protein sequence ID" value="KAG0253284.1"/>
    <property type="molecule type" value="Genomic_DNA"/>
</dbReference>
<proteinExistence type="predicted"/>
<keyword evidence="2" id="KW-1185">Reference proteome</keyword>
<dbReference type="AlphaFoldDB" id="A0A9P6PUK0"/>
<gene>
    <name evidence="1" type="ORF">BG011_006445</name>
</gene>
<dbReference type="Gene3D" id="3.90.180.10">
    <property type="entry name" value="Medium-chain alcohol dehydrogenases, catalytic domain"/>
    <property type="match status" value="1"/>
</dbReference>
<evidence type="ECO:0000313" key="1">
    <source>
        <dbReference type="EMBL" id="KAG0253284.1"/>
    </source>
</evidence>
<accession>A0A9P6PUK0</accession>
<dbReference type="Proteomes" id="UP000726737">
    <property type="component" value="Unassembled WGS sequence"/>
</dbReference>
<reference evidence="1" key="1">
    <citation type="journal article" date="2020" name="Fungal Divers.">
        <title>Resolving the Mortierellaceae phylogeny through synthesis of multi-gene phylogenetics and phylogenomics.</title>
        <authorList>
            <person name="Vandepol N."/>
            <person name="Liber J."/>
            <person name="Desiro A."/>
            <person name="Na H."/>
            <person name="Kennedy M."/>
            <person name="Barry K."/>
            <person name="Grigoriev I.V."/>
            <person name="Miller A.N."/>
            <person name="O'Donnell K."/>
            <person name="Stajich J.E."/>
            <person name="Bonito G."/>
        </authorList>
    </citation>
    <scope>NUCLEOTIDE SEQUENCE</scope>
    <source>
        <strain evidence="1">KOD948</strain>
    </source>
</reference>